<feature type="transmembrane region" description="Helical" evidence="13">
    <location>
        <begin position="42"/>
        <end position="64"/>
    </location>
</feature>
<dbReference type="Proteomes" id="UP000043764">
    <property type="component" value="Unassembled WGS sequence"/>
</dbReference>
<evidence type="ECO:0000256" key="8">
    <source>
        <dbReference type="ARBA" id="ARBA00022982"/>
    </source>
</evidence>
<dbReference type="GO" id="GO:0005886">
    <property type="term" value="C:plasma membrane"/>
    <property type="evidence" value="ECO:0007669"/>
    <property type="project" value="UniProtKB-SubCell"/>
</dbReference>
<evidence type="ECO:0000313" key="15">
    <source>
        <dbReference type="EMBL" id="CRL09187.1"/>
    </source>
</evidence>
<evidence type="ECO:0000256" key="12">
    <source>
        <dbReference type="ARBA" id="ARBA00037975"/>
    </source>
</evidence>
<evidence type="ECO:0000256" key="9">
    <source>
        <dbReference type="ARBA" id="ARBA00022989"/>
    </source>
</evidence>
<name>A0A0H5CW72_9RHOB</name>
<dbReference type="AlphaFoldDB" id="A0A0H5CW72"/>
<keyword evidence="11 13" id="KW-0472">Membrane</keyword>
<dbReference type="InterPro" id="IPR016174">
    <property type="entry name" value="Di-haem_cyt_TM"/>
</dbReference>
<feature type="transmembrane region" description="Helical" evidence="13">
    <location>
        <begin position="135"/>
        <end position="153"/>
    </location>
</feature>
<feature type="domain" description="Cytochrome b561 bacterial/Ni-hydrogenase" evidence="14">
    <location>
        <begin position="6"/>
        <end position="168"/>
    </location>
</feature>
<keyword evidence="7" id="KW-0479">Metal-binding</keyword>
<dbReference type="Pfam" id="PF01292">
    <property type="entry name" value="Ni_hydr_CYTB"/>
    <property type="match status" value="1"/>
</dbReference>
<evidence type="ECO:0000256" key="5">
    <source>
        <dbReference type="ARBA" id="ARBA00022617"/>
    </source>
</evidence>
<feature type="transmembrane region" description="Helical" evidence="13">
    <location>
        <begin position="85"/>
        <end position="108"/>
    </location>
</feature>
<dbReference type="PANTHER" id="PTHR30529:SF1">
    <property type="entry name" value="CYTOCHROME B561 HOMOLOG 2"/>
    <property type="match status" value="1"/>
</dbReference>
<dbReference type="STRING" id="481446.NIT7645_03042"/>
<keyword evidence="10" id="KW-0408">Iron</keyword>
<accession>A0A0H5CW72</accession>
<dbReference type="GO" id="GO:0009055">
    <property type="term" value="F:electron transfer activity"/>
    <property type="evidence" value="ECO:0007669"/>
    <property type="project" value="InterPro"/>
</dbReference>
<comment type="subcellular location">
    <subcellularLocation>
        <location evidence="2">Cell membrane</location>
        <topology evidence="2">Multi-pass membrane protein</topology>
    </subcellularLocation>
</comment>
<evidence type="ECO:0000256" key="2">
    <source>
        <dbReference type="ARBA" id="ARBA00004651"/>
    </source>
</evidence>
<gene>
    <name evidence="15" type="ORF">NIT7321_00016</name>
</gene>
<evidence type="ECO:0000256" key="7">
    <source>
        <dbReference type="ARBA" id="ARBA00022723"/>
    </source>
</evidence>
<dbReference type="PANTHER" id="PTHR30529">
    <property type="entry name" value="CYTOCHROME B561"/>
    <property type="match status" value="1"/>
</dbReference>
<organism evidence="15 16">
    <name type="scientific">Phaeobacter italicus</name>
    <dbReference type="NCBI Taxonomy" id="481446"/>
    <lineage>
        <taxon>Bacteria</taxon>
        <taxon>Pseudomonadati</taxon>
        <taxon>Pseudomonadota</taxon>
        <taxon>Alphaproteobacteria</taxon>
        <taxon>Rhodobacterales</taxon>
        <taxon>Roseobacteraceae</taxon>
        <taxon>Phaeobacter</taxon>
    </lineage>
</organism>
<evidence type="ECO:0000313" key="16">
    <source>
        <dbReference type="Proteomes" id="UP000043764"/>
    </source>
</evidence>
<dbReference type="GO" id="GO:0046872">
    <property type="term" value="F:metal ion binding"/>
    <property type="evidence" value="ECO:0007669"/>
    <property type="project" value="UniProtKB-KW"/>
</dbReference>
<comment type="similarity">
    <text evidence="12">Belongs to the cytochrome b561 family.</text>
</comment>
<keyword evidence="3" id="KW-0813">Transport</keyword>
<evidence type="ECO:0000256" key="1">
    <source>
        <dbReference type="ARBA" id="ARBA00001970"/>
    </source>
</evidence>
<proteinExistence type="inferred from homology"/>
<dbReference type="SUPFAM" id="SSF81342">
    <property type="entry name" value="Transmembrane di-heme cytochromes"/>
    <property type="match status" value="1"/>
</dbReference>
<sequence>MNRRTALKWLHWLSLGLILYFFLVEPEESQTNPGLALATHAGVGLVLAVVVLVWTLVYLTKGLAGRAGPKLPGWAKRFHLLNHKVLQIGLPVMVATGALAGLFAPFAIRAFGVVPINPAIGSRSLHGLAEELHEIAFDALLVAIVLHAVFHLWRHFLLKDNALRIMVPKVLHKYL</sequence>
<evidence type="ECO:0000256" key="10">
    <source>
        <dbReference type="ARBA" id="ARBA00023004"/>
    </source>
</evidence>
<evidence type="ECO:0000256" key="11">
    <source>
        <dbReference type="ARBA" id="ARBA00023136"/>
    </source>
</evidence>
<reference evidence="16" key="1">
    <citation type="submission" date="2015-05" db="EMBL/GenBank/DDBJ databases">
        <authorList>
            <person name="Rodrigo-Torres Lidia"/>
            <person name="Arahal R.David."/>
        </authorList>
    </citation>
    <scope>NUCLEOTIDE SEQUENCE [LARGE SCALE GENOMIC DNA]</scope>
    <source>
        <strain evidence="16">CECT 7321</strain>
    </source>
</reference>
<keyword evidence="4" id="KW-1003">Cell membrane</keyword>
<evidence type="ECO:0000256" key="3">
    <source>
        <dbReference type="ARBA" id="ARBA00022448"/>
    </source>
</evidence>
<keyword evidence="16" id="KW-1185">Reference proteome</keyword>
<dbReference type="EMBL" id="CVRL01000001">
    <property type="protein sequence ID" value="CRL09187.1"/>
    <property type="molecule type" value="Genomic_DNA"/>
</dbReference>
<comment type="cofactor">
    <cofactor evidence="1">
        <name>heme b</name>
        <dbReference type="ChEBI" id="CHEBI:60344"/>
    </cofactor>
</comment>
<dbReference type="GO" id="GO:0020037">
    <property type="term" value="F:heme binding"/>
    <property type="evidence" value="ECO:0007669"/>
    <property type="project" value="TreeGrafter"/>
</dbReference>
<keyword evidence="9 13" id="KW-1133">Transmembrane helix</keyword>
<evidence type="ECO:0000259" key="14">
    <source>
        <dbReference type="Pfam" id="PF01292"/>
    </source>
</evidence>
<dbReference type="InterPro" id="IPR052168">
    <property type="entry name" value="Cytochrome_b561_oxidase"/>
</dbReference>
<keyword evidence="5" id="KW-0349">Heme</keyword>
<dbReference type="RefSeq" id="WP_050672224.1">
    <property type="nucleotide sequence ID" value="NZ_CVRL01000001.1"/>
</dbReference>
<evidence type="ECO:0000256" key="13">
    <source>
        <dbReference type="SAM" id="Phobius"/>
    </source>
</evidence>
<evidence type="ECO:0000256" key="4">
    <source>
        <dbReference type="ARBA" id="ARBA00022475"/>
    </source>
</evidence>
<evidence type="ECO:0000256" key="6">
    <source>
        <dbReference type="ARBA" id="ARBA00022692"/>
    </source>
</evidence>
<dbReference type="GO" id="GO:0022904">
    <property type="term" value="P:respiratory electron transport chain"/>
    <property type="evidence" value="ECO:0007669"/>
    <property type="project" value="InterPro"/>
</dbReference>
<keyword evidence="8" id="KW-0249">Electron transport</keyword>
<protein>
    <submittedName>
        <fullName evidence="15">Prokaryotic cytochrome b561</fullName>
    </submittedName>
</protein>
<keyword evidence="6 13" id="KW-0812">Transmembrane</keyword>
<dbReference type="InterPro" id="IPR011577">
    <property type="entry name" value="Cyt_b561_bac/Ni-Hgenase"/>
</dbReference>